<accession>A0A5C4QSW8</accession>
<name>A0A5C4QSW8_9ACTN</name>
<comment type="caution">
    <text evidence="1">The sequence shown here is derived from an EMBL/GenBank/DDBJ whole genome shotgun (WGS) entry which is preliminary data.</text>
</comment>
<dbReference type="RefSeq" id="WP_139584852.1">
    <property type="nucleotide sequence ID" value="NZ_VDFY01000153.1"/>
</dbReference>
<dbReference type="OrthoDB" id="4517419at2"/>
<organism evidence="1 2">
    <name type="scientific">Micromonospora orduensis</name>
    <dbReference type="NCBI Taxonomy" id="1420891"/>
    <lineage>
        <taxon>Bacteria</taxon>
        <taxon>Bacillati</taxon>
        <taxon>Actinomycetota</taxon>
        <taxon>Actinomycetes</taxon>
        <taxon>Micromonosporales</taxon>
        <taxon>Micromonosporaceae</taxon>
        <taxon>Micromonospora</taxon>
    </lineage>
</organism>
<evidence type="ECO:0000313" key="1">
    <source>
        <dbReference type="EMBL" id="TNH28796.1"/>
    </source>
</evidence>
<evidence type="ECO:0000313" key="2">
    <source>
        <dbReference type="Proteomes" id="UP000306145"/>
    </source>
</evidence>
<dbReference type="AlphaFoldDB" id="A0A5C4QSW8"/>
<proteinExistence type="predicted"/>
<reference evidence="1 2" key="1">
    <citation type="submission" date="2019-06" db="EMBL/GenBank/DDBJ databases">
        <title>Micromonospora ordensis sp. nov., isolated from deep marine sediment.</title>
        <authorList>
            <person name="Veyisoglu A."/>
            <person name="Carro L."/>
            <person name="Klenk H.-P."/>
            <person name="Sahin N."/>
        </authorList>
    </citation>
    <scope>NUCLEOTIDE SEQUENCE [LARGE SCALE GENOMIC DNA]</scope>
    <source>
        <strain evidence="1 2">S2509</strain>
    </source>
</reference>
<dbReference type="EMBL" id="VDFY01000153">
    <property type="protein sequence ID" value="TNH28796.1"/>
    <property type="molecule type" value="Genomic_DNA"/>
</dbReference>
<protein>
    <submittedName>
        <fullName evidence="1">Uncharacterized protein</fullName>
    </submittedName>
</protein>
<gene>
    <name evidence="1" type="ORF">FHG89_14250</name>
</gene>
<keyword evidence="2" id="KW-1185">Reference proteome</keyword>
<sequence length="497" mass="54549">MDESEDHQRRLGMGAVGQLLGVPRLTVWWWVKTGKLTATGVDDGQPWWSEDDVYEWALDPRSTRWSGRVPITSWPPMPYNTAFDTTVELPGAVALRWQTRQGPVHLVWPLTNGRRRPHREWAEQLAPRGDGAVVVVSGGFSMRHGPELKALLPALPDRTYKPTWLDLAGVLGQPVPWWPMNLRDKQLLLDWKPSTDTVTAMAVPALDTGALLTMASTYQEGHPAARVLVNLARLAHAQAAGSAEQDVEIVEKANLPDGVLHIAARPLPVPDADDIDSTQRRAGWIDLLARADDLARRCVREGTRWDGGGDLPFSNPQQIEEIESTWAYKWTQRLIPTQRTAAFELLAEAGEQGDALVDPDTDAPVWRSGGNYTAAMPQRLPATAPLAELILDGPVWIRTTDGKVYPAPRDSYYGISWGYGGSGPGALALLVDALLDDINAQAPADINGAPEGLEALLSRKLPNHTVLTRAQLEAARRGEPVIIAVDDVDQDEDEDDE</sequence>
<dbReference type="Proteomes" id="UP000306145">
    <property type="component" value="Unassembled WGS sequence"/>
</dbReference>